<organism evidence="1 2">
    <name type="scientific">Thelephora ganbajun</name>
    <name type="common">Ganba fungus</name>
    <dbReference type="NCBI Taxonomy" id="370292"/>
    <lineage>
        <taxon>Eukaryota</taxon>
        <taxon>Fungi</taxon>
        <taxon>Dikarya</taxon>
        <taxon>Basidiomycota</taxon>
        <taxon>Agaricomycotina</taxon>
        <taxon>Agaricomycetes</taxon>
        <taxon>Thelephorales</taxon>
        <taxon>Thelephoraceae</taxon>
        <taxon>Thelephora</taxon>
    </lineage>
</organism>
<evidence type="ECO:0000313" key="2">
    <source>
        <dbReference type="Proteomes" id="UP000886501"/>
    </source>
</evidence>
<keyword evidence="2" id="KW-1185">Reference proteome</keyword>
<evidence type="ECO:0000313" key="1">
    <source>
        <dbReference type="EMBL" id="KAF9650313.1"/>
    </source>
</evidence>
<gene>
    <name evidence="1" type="ORF">BDM02DRAFT_3112286</name>
</gene>
<proteinExistence type="predicted"/>
<reference evidence="1" key="2">
    <citation type="journal article" date="2020" name="Nat. Commun.">
        <title>Large-scale genome sequencing of mycorrhizal fungi provides insights into the early evolution of symbiotic traits.</title>
        <authorList>
            <person name="Miyauchi S."/>
            <person name="Kiss E."/>
            <person name="Kuo A."/>
            <person name="Drula E."/>
            <person name="Kohler A."/>
            <person name="Sanchez-Garcia M."/>
            <person name="Morin E."/>
            <person name="Andreopoulos B."/>
            <person name="Barry K.W."/>
            <person name="Bonito G."/>
            <person name="Buee M."/>
            <person name="Carver A."/>
            <person name="Chen C."/>
            <person name="Cichocki N."/>
            <person name="Clum A."/>
            <person name="Culley D."/>
            <person name="Crous P.W."/>
            <person name="Fauchery L."/>
            <person name="Girlanda M."/>
            <person name="Hayes R.D."/>
            <person name="Keri Z."/>
            <person name="LaButti K."/>
            <person name="Lipzen A."/>
            <person name="Lombard V."/>
            <person name="Magnuson J."/>
            <person name="Maillard F."/>
            <person name="Murat C."/>
            <person name="Nolan M."/>
            <person name="Ohm R.A."/>
            <person name="Pangilinan J."/>
            <person name="Pereira M.F."/>
            <person name="Perotto S."/>
            <person name="Peter M."/>
            <person name="Pfister S."/>
            <person name="Riley R."/>
            <person name="Sitrit Y."/>
            <person name="Stielow J.B."/>
            <person name="Szollosi G."/>
            <person name="Zifcakova L."/>
            <person name="Stursova M."/>
            <person name="Spatafora J.W."/>
            <person name="Tedersoo L."/>
            <person name="Vaario L.M."/>
            <person name="Yamada A."/>
            <person name="Yan M."/>
            <person name="Wang P."/>
            <person name="Xu J."/>
            <person name="Bruns T."/>
            <person name="Baldrian P."/>
            <person name="Vilgalys R."/>
            <person name="Dunand C."/>
            <person name="Henrissat B."/>
            <person name="Grigoriev I.V."/>
            <person name="Hibbett D."/>
            <person name="Nagy L.G."/>
            <person name="Martin F.M."/>
        </authorList>
    </citation>
    <scope>NUCLEOTIDE SEQUENCE</scope>
    <source>
        <strain evidence="1">P2</strain>
    </source>
</reference>
<accession>A0ACB6ZLI1</accession>
<dbReference type="Proteomes" id="UP000886501">
    <property type="component" value="Unassembled WGS sequence"/>
</dbReference>
<name>A0ACB6ZLI1_THEGA</name>
<comment type="caution">
    <text evidence="1">The sequence shown here is derived from an EMBL/GenBank/DDBJ whole genome shotgun (WGS) entry which is preliminary data.</text>
</comment>
<sequence>MVSSASPLATPIIMGLHKFNTPKRQLRIIQAFGGAEVTAGALVMLPTEGFPNVGSVGRLIPNMEARLVGDDGNDVPQSENSAGELWLRGPNVMKGYLNNEAATREAITPDGWLKTGDIATRDSKGFFRIVDRKKELIKYKGFQVPPAELEGVLLKHPEVADSGVIGVIIDRLELPRGYITLKKPTTDAAA</sequence>
<protein>
    <submittedName>
        <fullName evidence="1">Acetyl-CoA synthetase-like protein</fullName>
    </submittedName>
</protein>
<dbReference type="EMBL" id="MU117986">
    <property type="protein sequence ID" value="KAF9650313.1"/>
    <property type="molecule type" value="Genomic_DNA"/>
</dbReference>
<reference evidence="1" key="1">
    <citation type="submission" date="2019-10" db="EMBL/GenBank/DDBJ databases">
        <authorList>
            <consortium name="DOE Joint Genome Institute"/>
            <person name="Kuo A."/>
            <person name="Miyauchi S."/>
            <person name="Kiss E."/>
            <person name="Drula E."/>
            <person name="Kohler A."/>
            <person name="Sanchez-Garcia M."/>
            <person name="Andreopoulos B."/>
            <person name="Barry K.W."/>
            <person name="Bonito G."/>
            <person name="Buee M."/>
            <person name="Carver A."/>
            <person name="Chen C."/>
            <person name="Cichocki N."/>
            <person name="Clum A."/>
            <person name="Culley D."/>
            <person name="Crous P.W."/>
            <person name="Fauchery L."/>
            <person name="Girlanda M."/>
            <person name="Hayes R."/>
            <person name="Keri Z."/>
            <person name="Labutti K."/>
            <person name="Lipzen A."/>
            <person name="Lombard V."/>
            <person name="Magnuson J."/>
            <person name="Maillard F."/>
            <person name="Morin E."/>
            <person name="Murat C."/>
            <person name="Nolan M."/>
            <person name="Ohm R."/>
            <person name="Pangilinan J."/>
            <person name="Pereira M."/>
            <person name="Perotto S."/>
            <person name="Peter M."/>
            <person name="Riley R."/>
            <person name="Sitrit Y."/>
            <person name="Stielow B."/>
            <person name="Szollosi G."/>
            <person name="Zifcakova L."/>
            <person name="Stursova M."/>
            <person name="Spatafora J.W."/>
            <person name="Tedersoo L."/>
            <person name="Vaario L.-M."/>
            <person name="Yamada A."/>
            <person name="Yan M."/>
            <person name="Wang P."/>
            <person name="Xu J."/>
            <person name="Bruns T."/>
            <person name="Baldrian P."/>
            <person name="Vilgalys R."/>
            <person name="Henrissat B."/>
            <person name="Grigoriev I.V."/>
            <person name="Hibbett D."/>
            <person name="Nagy L.G."/>
            <person name="Martin F.M."/>
        </authorList>
    </citation>
    <scope>NUCLEOTIDE SEQUENCE</scope>
    <source>
        <strain evidence="1">P2</strain>
    </source>
</reference>